<keyword evidence="1" id="KW-0347">Helicase</keyword>
<name>A0A8H7Z1R7_AJECA</name>
<gene>
    <name evidence="1" type="primary">MAK5</name>
    <name evidence="1" type="ORF">I7I52_10813</name>
</gene>
<keyword evidence="1" id="KW-0378">Hydrolase</keyword>
<proteinExistence type="predicted"/>
<dbReference type="VEuPathDB" id="FungiDB:I7I52_10813"/>
<evidence type="ECO:0000313" key="1">
    <source>
        <dbReference type="EMBL" id="KAG5300252.1"/>
    </source>
</evidence>
<sequence length="99" mass="11917">MPKSRAKKSLPPNMISNREYRLRLWRTRLTGTKWTSHAGTLWTYRQRFRQACRSSDLQSPLRSRQLAYPLSLQVMTLLGKLQQVLARRWHLVFLYWNTI</sequence>
<dbReference type="EMBL" id="JAEVHI010000002">
    <property type="protein sequence ID" value="KAG5300252.1"/>
    <property type="molecule type" value="Genomic_DNA"/>
</dbReference>
<dbReference type="GO" id="GO:0004386">
    <property type="term" value="F:helicase activity"/>
    <property type="evidence" value="ECO:0007669"/>
    <property type="project" value="UniProtKB-KW"/>
</dbReference>
<accession>A0A8H7Z1R7</accession>
<evidence type="ECO:0000313" key="2">
    <source>
        <dbReference type="Proteomes" id="UP000670092"/>
    </source>
</evidence>
<reference evidence="1 2" key="1">
    <citation type="submission" date="2021-01" db="EMBL/GenBank/DDBJ databases">
        <title>Chromosome-level genome assembly of a human fungal pathogen reveals clustering of transcriptionally co-regulated genes.</title>
        <authorList>
            <person name="Voorhies M."/>
            <person name="Cohen S."/>
            <person name="Shea T.P."/>
            <person name="Petrus S."/>
            <person name="Munoz J.F."/>
            <person name="Poplawski S."/>
            <person name="Goldman W.E."/>
            <person name="Michael T."/>
            <person name="Cuomo C.A."/>
            <person name="Sil A."/>
            <person name="Beyhan S."/>
        </authorList>
    </citation>
    <scope>NUCLEOTIDE SEQUENCE [LARGE SCALE GENOMIC DNA]</scope>
    <source>
        <strain evidence="1 2">G184AR</strain>
    </source>
</reference>
<dbReference type="AlphaFoldDB" id="A0A8H7Z1R7"/>
<keyword evidence="1" id="KW-0547">Nucleotide-binding</keyword>
<protein>
    <submittedName>
        <fullName evidence="1">ATP-dependent RNA helicase MAK5</fullName>
    </submittedName>
</protein>
<dbReference type="Proteomes" id="UP000670092">
    <property type="component" value="Unassembled WGS sequence"/>
</dbReference>
<organism evidence="1 2">
    <name type="scientific">Ajellomyces capsulatus</name>
    <name type="common">Darling's disease fungus</name>
    <name type="synonym">Histoplasma capsulatum</name>
    <dbReference type="NCBI Taxonomy" id="5037"/>
    <lineage>
        <taxon>Eukaryota</taxon>
        <taxon>Fungi</taxon>
        <taxon>Dikarya</taxon>
        <taxon>Ascomycota</taxon>
        <taxon>Pezizomycotina</taxon>
        <taxon>Eurotiomycetes</taxon>
        <taxon>Eurotiomycetidae</taxon>
        <taxon>Onygenales</taxon>
        <taxon>Ajellomycetaceae</taxon>
        <taxon>Histoplasma</taxon>
    </lineage>
</organism>
<keyword evidence="1" id="KW-0067">ATP-binding</keyword>
<comment type="caution">
    <text evidence="1">The sequence shown here is derived from an EMBL/GenBank/DDBJ whole genome shotgun (WGS) entry which is preliminary data.</text>
</comment>